<keyword evidence="4" id="KW-0479">Metal-binding</keyword>
<dbReference type="PANTHER" id="PTHR47354:SF1">
    <property type="entry name" value="CARNITINE MONOOXYGENASE REDUCTASE SUBUNIT"/>
    <property type="match status" value="1"/>
</dbReference>
<comment type="caution">
    <text evidence="10">The sequence shown here is derived from an EMBL/GenBank/DDBJ whole genome shotgun (WGS) entry which is preliminary data.</text>
</comment>
<evidence type="ECO:0000256" key="3">
    <source>
        <dbReference type="ARBA" id="ARBA00022714"/>
    </source>
</evidence>
<evidence type="ECO:0000256" key="6">
    <source>
        <dbReference type="ARBA" id="ARBA00023004"/>
    </source>
</evidence>
<dbReference type="PANTHER" id="PTHR47354">
    <property type="entry name" value="NADH OXIDOREDUCTASE HCR"/>
    <property type="match status" value="1"/>
</dbReference>
<gene>
    <name evidence="10" type="ORF">ADK38_15550</name>
</gene>
<comment type="cofactor">
    <cofactor evidence="1">
        <name>FAD</name>
        <dbReference type="ChEBI" id="CHEBI:57692"/>
    </cofactor>
</comment>
<dbReference type="Gene3D" id="3.40.50.80">
    <property type="entry name" value="Nucleotide-binding domain of ferredoxin-NADP reductase (FNR) module"/>
    <property type="match status" value="1"/>
</dbReference>
<keyword evidence="5" id="KW-0560">Oxidoreductase</keyword>
<keyword evidence="11" id="KW-1185">Reference proteome</keyword>
<dbReference type="CDD" id="cd06185">
    <property type="entry name" value="PDR_like"/>
    <property type="match status" value="1"/>
</dbReference>
<keyword evidence="2" id="KW-0285">Flavoprotein</keyword>
<evidence type="ECO:0000259" key="8">
    <source>
        <dbReference type="PROSITE" id="PS51085"/>
    </source>
</evidence>
<dbReference type="EMBL" id="LGUT01001305">
    <property type="protein sequence ID" value="KOG89210.1"/>
    <property type="molecule type" value="Genomic_DNA"/>
</dbReference>
<feature type="domain" description="2Fe-2S ferredoxin-type" evidence="8">
    <location>
        <begin position="221"/>
        <end position="308"/>
    </location>
</feature>
<organism evidence="10 11">
    <name type="scientific">Streptomyces varsoviensis</name>
    <dbReference type="NCBI Taxonomy" id="67373"/>
    <lineage>
        <taxon>Bacteria</taxon>
        <taxon>Bacillati</taxon>
        <taxon>Actinomycetota</taxon>
        <taxon>Actinomycetes</taxon>
        <taxon>Kitasatosporales</taxon>
        <taxon>Streptomycetaceae</taxon>
        <taxon>Streptomyces</taxon>
    </lineage>
</organism>
<keyword evidence="7" id="KW-0411">Iron-sulfur</keyword>
<dbReference type="InterPro" id="IPR017927">
    <property type="entry name" value="FAD-bd_FR_type"/>
</dbReference>
<reference evidence="10 11" key="1">
    <citation type="submission" date="2015-07" db="EMBL/GenBank/DDBJ databases">
        <authorList>
            <person name="Ju K.-S."/>
            <person name="Doroghazi J.R."/>
            <person name="Metcalf W.W."/>
        </authorList>
    </citation>
    <scope>NUCLEOTIDE SEQUENCE [LARGE SCALE GENOMIC DNA]</scope>
    <source>
        <strain evidence="10 11">NRRL B-3589</strain>
    </source>
</reference>
<dbReference type="Gene3D" id="3.10.20.30">
    <property type="match status" value="1"/>
</dbReference>
<dbReference type="InterPro" id="IPR039261">
    <property type="entry name" value="FNR_nucleotide-bd"/>
</dbReference>
<dbReference type="InterPro" id="IPR006058">
    <property type="entry name" value="2Fe2S_fd_BS"/>
</dbReference>
<dbReference type="CDD" id="cd00207">
    <property type="entry name" value="fer2"/>
    <property type="match status" value="1"/>
</dbReference>
<dbReference type="Gene3D" id="2.40.30.10">
    <property type="entry name" value="Translation factors"/>
    <property type="match status" value="1"/>
</dbReference>
<dbReference type="Proteomes" id="UP000037020">
    <property type="component" value="Unassembled WGS sequence"/>
</dbReference>
<protein>
    <recommendedName>
        <fullName evidence="12">Ferredoxin</fullName>
    </recommendedName>
</protein>
<dbReference type="Pfam" id="PF00175">
    <property type="entry name" value="NAD_binding_1"/>
    <property type="match status" value="1"/>
</dbReference>
<evidence type="ECO:0000256" key="5">
    <source>
        <dbReference type="ARBA" id="ARBA00023002"/>
    </source>
</evidence>
<dbReference type="PROSITE" id="PS51085">
    <property type="entry name" value="2FE2S_FER_2"/>
    <property type="match status" value="1"/>
</dbReference>
<evidence type="ECO:0000313" key="11">
    <source>
        <dbReference type="Proteomes" id="UP000037020"/>
    </source>
</evidence>
<dbReference type="InterPro" id="IPR001433">
    <property type="entry name" value="OxRdtase_FAD/NAD-bd"/>
</dbReference>
<dbReference type="SUPFAM" id="SSF54292">
    <property type="entry name" value="2Fe-2S ferredoxin-like"/>
    <property type="match status" value="1"/>
</dbReference>
<evidence type="ECO:0000256" key="1">
    <source>
        <dbReference type="ARBA" id="ARBA00001974"/>
    </source>
</evidence>
<keyword evidence="6" id="KW-0408">Iron</keyword>
<dbReference type="PRINTS" id="PR00409">
    <property type="entry name" value="PHDIOXRDTASE"/>
</dbReference>
<dbReference type="SUPFAM" id="SSF52343">
    <property type="entry name" value="Ferredoxin reductase-like, C-terminal NADP-linked domain"/>
    <property type="match status" value="1"/>
</dbReference>
<dbReference type="InterPro" id="IPR036010">
    <property type="entry name" value="2Fe-2S_ferredoxin-like_sf"/>
</dbReference>
<dbReference type="PROSITE" id="PS51384">
    <property type="entry name" value="FAD_FR"/>
    <property type="match status" value="1"/>
</dbReference>
<evidence type="ECO:0000313" key="10">
    <source>
        <dbReference type="EMBL" id="KOG89210.1"/>
    </source>
</evidence>
<dbReference type="InterPro" id="IPR012675">
    <property type="entry name" value="Beta-grasp_dom_sf"/>
</dbReference>
<dbReference type="Pfam" id="PF00111">
    <property type="entry name" value="Fer2"/>
    <property type="match status" value="1"/>
</dbReference>
<evidence type="ECO:0000256" key="4">
    <source>
        <dbReference type="ARBA" id="ARBA00022723"/>
    </source>
</evidence>
<sequence length="308" mass="33763">MVMVRQLRWEAAGVVSVLLARPDGSPLPPWRPGAHVELLMPTGIVRQYSLCGSPDDLSAYRVAVRHLPASRGGSEYVHSFLRPGQPLRIRGPRDNFGFEPAESYLFLAGGIGITPILPMVRHAIDSGAKWELHYGGQNAVSMAFRDELAPHRDSVRLYPADRAGHIPLADLLNETAPGTVVYACGPEPMLDAVTDNGAHLPRGTVRMERFRPRTKAPMPNAPVEVVCKRSGRTVEVPAERSVLDALGDAGLPVRSSCREGVCGTCETRVLEGEPEHRDDILSEEEREKGDRMFICVSRARTPQLVLDI</sequence>
<evidence type="ECO:0000256" key="7">
    <source>
        <dbReference type="ARBA" id="ARBA00023014"/>
    </source>
</evidence>
<dbReference type="SUPFAM" id="SSF63380">
    <property type="entry name" value="Riboflavin synthase domain-like"/>
    <property type="match status" value="1"/>
</dbReference>
<feature type="domain" description="FAD-binding FR-type" evidence="9">
    <location>
        <begin position="1"/>
        <end position="99"/>
    </location>
</feature>
<dbReference type="InterPro" id="IPR050415">
    <property type="entry name" value="MRET"/>
</dbReference>
<accession>A0ABR5J729</accession>
<dbReference type="PROSITE" id="PS00197">
    <property type="entry name" value="2FE2S_FER_1"/>
    <property type="match status" value="1"/>
</dbReference>
<evidence type="ECO:0000259" key="9">
    <source>
        <dbReference type="PROSITE" id="PS51384"/>
    </source>
</evidence>
<evidence type="ECO:0000256" key="2">
    <source>
        <dbReference type="ARBA" id="ARBA00022630"/>
    </source>
</evidence>
<proteinExistence type="predicted"/>
<dbReference type="InterPro" id="IPR017938">
    <property type="entry name" value="Riboflavin_synthase-like_b-brl"/>
</dbReference>
<name>A0ABR5J729_9ACTN</name>
<keyword evidence="3" id="KW-0001">2Fe-2S</keyword>
<dbReference type="InterPro" id="IPR001041">
    <property type="entry name" value="2Fe-2S_ferredoxin-type"/>
</dbReference>
<evidence type="ECO:0008006" key="12">
    <source>
        <dbReference type="Google" id="ProtNLM"/>
    </source>
</evidence>